<dbReference type="EC" id="1.8.2.1" evidence="7"/>
<evidence type="ECO:0000256" key="4">
    <source>
        <dbReference type="ARBA" id="ARBA00023002"/>
    </source>
</evidence>
<dbReference type="EMBL" id="JAICBX010000001">
    <property type="protein sequence ID" value="MBW8636178.1"/>
    <property type="molecule type" value="Genomic_DNA"/>
</dbReference>
<dbReference type="SUPFAM" id="SSF56524">
    <property type="entry name" value="Oxidoreductase molybdopterin-binding domain"/>
    <property type="match status" value="1"/>
</dbReference>
<keyword evidence="8" id="KW-1185">Reference proteome</keyword>
<dbReference type="InterPro" id="IPR000572">
    <property type="entry name" value="OxRdtase_Mopterin-bd_dom"/>
</dbReference>
<evidence type="ECO:0000259" key="6">
    <source>
        <dbReference type="Pfam" id="PF03404"/>
    </source>
</evidence>
<comment type="cofactor">
    <cofactor evidence="1">
        <name>Mo-molybdopterin</name>
        <dbReference type="ChEBI" id="CHEBI:71302"/>
    </cofactor>
</comment>
<organism evidence="7 8">
    <name type="scientific">Flavimaribacter sediminis</name>
    <dbReference type="NCBI Taxonomy" id="2865987"/>
    <lineage>
        <taxon>Bacteria</taxon>
        <taxon>Pseudomonadati</taxon>
        <taxon>Pseudomonadota</taxon>
        <taxon>Alphaproteobacteria</taxon>
        <taxon>Hyphomicrobiales</taxon>
        <taxon>Rhizobiaceae</taxon>
        <taxon>Flavimaribacter</taxon>
    </lineage>
</organism>
<dbReference type="Pfam" id="PF00174">
    <property type="entry name" value="Oxidored_molyb"/>
    <property type="match status" value="1"/>
</dbReference>
<dbReference type="GO" id="GO:0050310">
    <property type="term" value="F:sulfite dehydrogenase activity"/>
    <property type="evidence" value="ECO:0007669"/>
    <property type="project" value="UniProtKB-EC"/>
</dbReference>
<dbReference type="GO" id="GO:0020037">
    <property type="term" value="F:heme binding"/>
    <property type="evidence" value="ECO:0007669"/>
    <property type="project" value="TreeGrafter"/>
</dbReference>
<dbReference type="RefSeq" id="WP_220226881.1">
    <property type="nucleotide sequence ID" value="NZ_JAICBX010000001.1"/>
</dbReference>
<feature type="domain" description="Oxidoreductase molybdopterin-binding" evidence="5">
    <location>
        <begin position="106"/>
        <end position="269"/>
    </location>
</feature>
<evidence type="ECO:0000313" key="8">
    <source>
        <dbReference type="Proteomes" id="UP001196509"/>
    </source>
</evidence>
<dbReference type="GO" id="GO:0008482">
    <property type="term" value="F:sulfite oxidase activity"/>
    <property type="evidence" value="ECO:0007669"/>
    <property type="project" value="TreeGrafter"/>
</dbReference>
<accession>A0AAE2ZKY1</accession>
<reference evidence="7" key="1">
    <citation type="submission" date="2021-08" db="EMBL/GenBank/DDBJ databases">
        <title>Hoeflea bacterium WL0058 sp. nov., isolated from the sediment.</title>
        <authorList>
            <person name="Wang L."/>
            <person name="Zhang D."/>
        </authorList>
    </citation>
    <scope>NUCLEOTIDE SEQUENCE</scope>
    <source>
        <strain evidence="7">WL0058</strain>
    </source>
</reference>
<evidence type="ECO:0000313" key="7">
    <source>
        <dbReference type="EMBL" id="MBW8636178.1"/>
    </source>
</evidence>
<dbReference type="Proteomes" id="UP001196509">
    <property type="component" value="Unassembled WGS sequence"/>
</dbReference>
<dbReference type="GO" id="GO:0043546">
    <property type="term" value="F:molybdopterin cofactor binding"/>
    <property type="evidence" value="ECO:0007669"/>
    <property type="project" value="TreeGrafter"/>
</dbReference>
<comment type="caution">
    <text evidence="7">The sequence shown here is derived from an EMBL/GenBank/DDBJ whole genome shotgun (WGS) entry which is preliminary data.</text>
</comment>
<feature type="domain" description="Moybdenum cofactor oxidoreductase dimerisation" evidence="6">
    <location>
        <begin position="293"/>
        <end position="405"/>
    </location>
</feature>
<protein>
    <submittedName>
        <fullName evidence="7">Sulfite dehydrogenase</fullName>
        <ecNumber evidence="7">1.8.2.1</ecNumber>
    </submittedName>
</protein>
<evidence type="ECO:0000256" key="2">
    <source>
        <dbReference type="ARBA" id="ARBA00022505"/>
    </source>
</evidence>
<sequence>MTAFAGGGLLNRRGLLKGAALGGTAATFSQGVFEVVHAEAEAPEWTTIPGEEVRGYGLPAPQEAEVKRTLFQIYEDLSPEFGFSGTPLQKLRGAMTPNGLHFEVHHGGRPEIDPEQHRLMIHGLVERPLQFDLASLDRYPMVSRVHFIECAGNGFLNAVESEPQDVGLDVLAGLVSNAEWTGVPLSILMEEAGVKPEGKWVIAIGADAAGLSRSIPIEKIMADGMLALHQNGERIRPEQGYPMRILLPGYEGNMNVKWVTSLQVTSQPAYTRDESGAYSDPLADGNVVRFSFTMGVKSVITHPSGTMTMNGPGLYGISGLAWSGGGAIERVEVSADGGTSWADADLQQPVLSKSLTRFTIPWRWDGSPARLLSRATDSEGHTQPTRADWKARYHPSNINHYNAIQAWDVTPDGKVANAYA</sequence>
<dbReference type="InterPro" id="IPR036374">
    <property type="entry name" value="OxRdtase_Mopterin-bd_sf"/>
</dbReference>
<keyword evidence="2" id="KW-0500">Molybdenum</keyword>
<dbReference type="NCBIfam" id="TIGR04555">
    <property type="entry name" value="sulfite_DH_soxC"/>
    <property type="match status" value="1"/>
</dbReference>
<keyword evidence="3" id="KW-0479">Metal-binding</keyword>
<dbReference type="PANTHER" id="PTHR19372">
    <property type="entry name" value="SULFITE REDUCTASE"/>
    <property type="match status" value="1"/>
</dbReference>
<dbReference type="InterPro" id="IPR008335">
    <property type="entry name" value="Mopterin_OxRdtase_euk"/>
</dbReference>
<name>A0AAE2ZKY1_9HYPH</name>
<dbReference type="InterPro" id="IPR014756">
    <property type="entry name" value="Ig_E-set"/>
</dbReference>
<dbReference type="PRINTS" id="PR00407">
    <property type="entry name" value="EUMOPTERIN"/>
</dbReference>
<dbReference type="InterPro" id="IPR006311">
    <property type="entry name" value="TAT_signal"/>
</dbReference>
<evidence type="ECO:0000256" key="1">
    <source>
        <dbReference type="ARBA" id="ARBA00001924"/>
    </source>
</evidence>
<dbReference type="Gene3D" id="2.60.40.650">
    <property type="match status" value="1"/>
</dbReference>
<dbReference type="InterPro" id="IPR005066">
    <property type="entry name" value="MoCF_OxRdtse_dimer"/>
</dbReference>
<dbReference type="AlphaFoldDB" id="A0AAE2ZKY1"/>
<dbReference type="Gene3D" id="3.90.420.10">
    <property type="entry name" value="Oxidoreductase, molybdopterin-binding domain"/>
    <property type="match status" value="1"/>
</dbReference>
<gene>
    <name evidence="7" type="primary">soxC</name>
    <name evidence="7" type="ORF">K1W69_03180</name>
</gene>
<dbReference type="InterPro" id="IPR030835">
    <property type="entry name" value="Sulfite_DH_SoxC"/>
</dbReference>
<dbReference type="SUPFAM" id="SSF81296">
    <property type="entry name" value="E set domains"/>
    <property type="match status" value="1"/>
</dbReference>
<dbReference type="Pfam" id="PF03404">
    <property type="entry name" value="Mo-co_dimer"/>
    <property type="match status" value="1"/>
</dbReference>
<evidence type="ECO:0000259" key="5">
    <source>
        <dbReference type="Pfam" id="PF00174"/>
    </source>
</evidence>
<proteinExistence type="predicted"/>
<dbReference type="GO" id="GO:0006790">
    <property type="term" value="P:sulfur compound metabolic process"/>
    <property type="evidence" value="ECO:0007669"/>
    <property type="project" value="TreeGrafter"/>
</dbReference>
<dbReference type="GO" id="GO:0030151">
    <property type="term" value="F:molybdenum ion binding"/>
    <property type="evidence" value="ECO:0007669"/>
    <property type="project" value="InterPro"/>
</dbReference>
<keyword evidence="4 7" id="KW-0560">Oxidoreductase</keyword>
<evidence type="ECO:0000256" key="3">
    <source>
        <dbReference type="ARBA" id="ARBA00022723"/>
    </source>
</evidence>
<dbReference type="PANTHER" id="PTHR19372:SF7">
    <property type="entry name" value="SULFITE OXIDASE, MITOCHONDRIAL"/>
    <property type="match status" value="1"/>
</dbReference>
<dbReference type="PROSITE" id="PS51318">
    <property type="entry name" value="TAT"/>
    <property type="match status" value="1"/>
</dbReference>